<gene>
    <name evidence="2" type="ORF">SAMN05192530_11617</name>
</gene>
<reference evidence="2 3" key="1">
    <citation type="submission" date="2016-10" db="EMBL/GenBank/DDBJ databases">
        <authorList>
            <person name="de Groot N.N."/>
        </authorList>
    </citation>
    <scope>NUCLEOTIDE SEQUENCE [LARGE SCALE GENOMIC DNA]</scope>
    <source>
        <strain evidence="3">L7-484,KACC 16230,DSM 25025</strain>
    </source>
</reference>
<sequence length="177" mass="19570">MNDFVAYPSRWKTALLAVASFGFVLIGLAMVGAFGQMPGSERDDPLYLTIVGWSGVLLFGLFGSVWVARLFGNTEHLRIGPKGVRYPEWCDQTIPWVEIDDVRPFSARGNMFLILHLRDRGRFPGRFPASLFAGLNRMITRGDVSISLTGTNRSFDEALSAVEHFRSLSVLAGADKA</sequence>
<feature type="transmembrane region" description="Helical" evidence="1">
    <location>
        <begin position="12"/>
        <end position="34"/>
    </location>
</feature>
<evidence type="ECO:0008006" key="4">
    <source>
        <dbReference type="Google" id="ProtNLM"/>
    </source>
</evidence>
<organism evidence="2 3">
    <name type="scientific">Aureimonas jatrophae</name>
    <dbReference type="NCBI Taxonomy" id="1166073"/>
    <lineage>
        <taxon>Bacteria</taxon>
        <taxon>Pseudomonadati</taxon>
        <taxon>Pseudomonadota</taxon>
        <taxon>Alphaproteobacteria</taxon>
        <taxon>Hyphomicrobiales</taxon>
        <taxon>Aurantimonadaceae</taxon>
        <taxon>Aureimonas</taxon>
    </lineage>
</organism>
<evidence type="ECO:0000256" key="1">
    <source>
        <dbReference type="SAM" id="Phobius"/>
    </source>
</evidence>
<dbReference type="OrthoDB" id="8398536at2"/>
<keyword evidence="1" id="KW-0812">Transmembrane</keyword>
<name>A0A1H0MZ10_9HYPH</name>
<protein>
    <recommendedName>
        <fullName evidence="4">PH domain-containing protein</fullName>
    </recommendedName>
</protein>
<dbReference type="AlphaFoldDB" id="A0A1H0MZ10"/>
<dbReference type="Proteomes" id="UP000198793">
    <property type="component" value="Unassembled WGS sequence"/>
</dbReference>
<evidence type="ECO:0000313" key="3">
    <source>
        <dbReference type="Proteomes" id="UP000198793"/>
    </source>
</evidence>
<accession>A0A1H0MZ10</accession>
<dbReference type="EMBL" id="FNIT01000016">
    <property type="protein sequence ID" value="SDO85622.1"/>
    <property type="molecule type" value="Genomic_DNA"/>
</dbReference>
<keyword evidence="1" id="KW-1133">Transmembrane helix</keyword>
<dbReference type="STRING" id="1166073.SAMN05192530_11617"/>
<keyword evidence="1" id="KW-0472">Membrane</keyword>
<feature type="transmembrane region" description="Helical" evidence="1">
    <location>
        <begin position="46"/>
        <end position="68"/>
    </location>
</feature>
<evidence type="ECO:0000313" key="2">
    <source>
        <dbReference type="EMBL" id="SDO85622.1"/>
    </source>
</evidence>
<dbReference type="NCBIfam" id="NF041635">
    <property type="entry name" value="STM3941_fam"/>
    <property type="match status" value="1"/>
</dbReference>
<proteinExistence type="predicted"/>
<dbReference type="InterPro" id="IPR048136">
    <property type="entry name" value="STM3941-like"/>
</dbReference>
<dbReference type="RefSeq" id="WP_090677017.1">
    <property type="nucleotide sequence ID" value="NZ_FNIT01000016.1"/>
</dbReference>
<keyword evidence="3" id="KW-1185">Reference proteome</keyword>